<accession>A0AAV4SJF0</accession>
<keyword evidence="2" id="KW-1185">Reference proteome</keyword>
<evidence type="ECO:0000313" key="2">
    <source>
        <dbReference type="Proteomes" id="UP001054945"/>
    </source>
</evidence>
<dbReference type="AlphaFoldDB" id="A0AAV4SJF0"/>
<reference evidence="1 2" key="1">
    <citation type="submission" date="2021-06" db="EMBL/GenBank/DDBJ databases">
        <title>Caerostris extrusa draft genome.</title>
        <authorList>
            <person name="Kono N."/>
            <person name="Arakawa K."/>
        </authorList>
    </citation>
    <scope>NUCLEOTIDE SEQUENCE [LARGE SCALE GENOMIC DNA]</scope>
</reference>
<gene>
    <name evidence="1" type="ORF">CEXT_304241</name>
</gene>
<evidence type="ECO:0000313" key="1">
    <source>
        <dbReference type="EMBL" id="GIY33331.1"/>
    </source>
</evidence>
<organism evidence="1 2">
    <name type="scientific">Caerostris extrusa</name>
    <name type="common">Bark spider</name>
    <name type="synonym">Caerostris bankana</name>
    <dbReference type="NCBI Taxonomy" id="172846"/>
    <lineage>
        <taxon>Eukaryota</taxon>
        <taxon>Metazoa</taxon>
        <taxon>Ecdysozoa</taxon>
        <taxon>Arthropoda</taxon>
        <taxon>Chelicerata</taxon>
        <taxon>Arachnida</taxon>
        <taxon>Araneae</taxon>
        <taxon>Araneomorphae</taxon>
        <taxon>Entelegynae</taxon>
        <taxon>Araneoidea</taxon>
        <taxon>Araneidae</taxon>
        <taxon>Caerostris</taxon>
    </lineage>
</organism>
<dbReference type="EMBL" id="BPLR01009625">
    <property type="protein sequence ID" value="GIY33331.1"/>
    <property type="molecule type" value="Genomic_DNA"/>
</dbReference>
<name>A0AAV4SJF0_CAEEX</name>
<protein>
    <submittedName>
        <fullName evidence="1">Uncharacterized protein</fullName>
    </submittedName>
</protein>
<sequence length="110" mass="12246">MVTTPIVHKPFIDTEQSLHSIPSLSCKQTKFPSLQGHGPHRNPFSRGERLNFCPIISHCAFMTNAPFMSYFAKPFSASSSFFPSKKMFPVNVAAIPPIKDPSCQKPLPLK</sequence>
<comment type="caution">
    <text evidence="1">The sequence shown here is derived from an EMBL/GenBank/DDBJ whole genome shotgun (WGS) entry which is preliminary data.</text>
</comment>
<dbReference type="Proteomes" id="UP001054945">
    <property type="component" value="Unassembled WGS sequence"/>
</dbReference>
<proteinExistence type="predicted"/>